<keyword evidence="2" id="KW-0812">Transmembrane</keyword>
<keyword evidence="2" id="KW-0472">Membrane</keyword>
<dbReference type="SUPFAM" id="SSF117892">
    <property type="entry name" value="Band 7/SPFH domain"/>
    <property type="match status" value="1"/>
</dbReference>
<organism evidence="4 5">
    <name type="scientific">Corynebacterium spheniscorum</name>
    <dbReference type="NCBI Taxonomy" id="185761"/>
    <lineage>
        <taxon>Bacteria</taxon>
        <taxon>Bacillati</taxon>
        <taxon>Actinomycetota</taxon>
        <taxon>Actinomycetes</taxon>
        <taxon>Mycobacteriales</taxon>
        <taxon>Corynebacteriaceae</taxon>
        <taxon>Corynebacterium</taxon>
    </lineage>
</organism>
<proteinExistence type="predicted"/>
<keyword evidence="5" id="KW-1185">Reference proteome</keyword>
<protein>
    <submittedName>
        <fullName evidence="4">SPFH domain / Band 7 family protein</fullName>
    </submittedName>
</protein>
<evidence type="ECO:0000256" key="1">
    <source>
        <dbReference type="SAM" id="MobiDB-lite"/>
    </source>
</evidence>
<feature type="transmembrane region" description="Helical" evidence="2">
    <location>
        <begin position="86"/>
        <end position="106"/>
    </location>
</feature>
<name>A0A1I2UBW3_9CORY</name>
<accession>A0A1I2UBW3</accession>
<evidence type="ECO:0000313" key="4">
    <source>
        <dbReference type="EMBL" id="SFG73127.1"/>
    </source>
</evidence>
<gene>
    <name evidence="4" type="ORF">SAMN05660282_01763</name>
</gene>
<feature type="region of interest" description="Disordered" evidence="1">
    <location>
        <begin position="1"/>
        <end position="30"/>
    </location>
</feature>
<dbReference type="SMART" id="SM00244">
    <property type="entry name" value="PHB"/>
    <property type="match status" value="1"/>
</dbReference>
<dbReference type="InterPro" id="IPR001107">
    <property type="entry name" value="Band_7"/>
</dbReference>
<dbReference type="PANTHER" id="PTHR43446:SF1">
    <property type="entry name" value="BAND 7 DOMAIN-CONTAINING PROTEIN"/>
    <property type="match status" value="1"/>
</dbReference>
<dbReference type="STRING" id="185761.SAMN05660282_01763"/>
<sequence>MSLDPQNPPTADGDSLPPSPIPKEEPVGHDGTRVLISEKGPIWSVSGALAGLALLLLLVIFGLSIWGFVYAANLLDAGQGTTSTGFIMAASIIAFVLSILLMLTMVKVQSPGHVRVLNFFGNYVGTLRTVGISLVPPLTSAKKVSVKARNFETTETKVNDYNGNPVVIAAIVVWQVADSAKAVFAVEDYDEFIHSQAESALRHVATQHPYDSPVDGRSSLRGSTDEVSAELANEVAARVAVAGLEIIEARISSLSYAPEIAQAMLQRQQAAAIVDARETIVDGAVSMVQSALDSLEQRDIVELDPERRAAMVSNLLVVLCSDSNTQPVINTGGLYT</sequence>
<evidence type="ECO:0000259" key="3">
    <source>
        <dbReference type="SMART" id="SM00244"/>
    </source>
</evidence>
<dbReference type="OrthoDB" id="9813479at2"/>
<keyword evidence="2" id="KW-1133">Transmembrane helix</keyword>
<evidence type="ECO:0000256" key="2">
    <source>
        <dbReference type="SAM" id="Phobius"/>
    </source>
</evidence>
<feature type="transmembrane region" description="Helical" evidence="2">
    <location>
        <begin position="42"/>
        <end position="66"/>
    </location>
</feature>
<feature type="domain" description="Band 7" evidence="3">
    <location>
        <begin position="104"/>
        <end position="268"/>
    </location>
</feature>
<dbReference type="EMBL" id="FOPJ01000012">
    <property type="protein sequence ID" value="SFG73127.1"/>
    <property type="molecule type" value="Genomic_DNA"/>
</dbReference>
<dbReference type="Gene3D" id="3.30.479.30">
    <property type="entry name" value="Band 7 domain"/>
    <property type="match status" value="1"/>
</dbReference>
<dbReference type="Proteomes" id="UP000199065">
    <property type="component" value="Unassembled WGS sequence"/>
</dbReference>
<dbReference type="RefSeq" id="WP_092286504.1">
    <property type="nucleotide sequence ID" value="NZ_FOPJ01000012.1"/>
</dbReference>
<reference evidence="4 5" key="1">
    <citation type="submission" date="2016-10" db="EMBL/GenBank/DDBJ databases">
        <authorList>
            <person name="de Groot N.N."/>
        </authorList>
    </citation>
    <scope>NUCLEOTIDE SEQUENCE [LARGE SCALE GENOMIC DNA]</scope>
    <source>
        <strain>J11</strain>
        <strain evidence="5">PG 39</strain>
    </source>
</reference>
<dbReference type="AlphaFoldDB" id="A0A1I2UBW3"/>
<dbReference type="InterPro" id="IPR036013">
    <property type="entry name" value="Band_7/SPFH_dom_sf"/>
</dbReference>
<dbReference type="Pfam" id="PF01145">
    <property type="entry name" value="Band_7"/>
    <property type="match status" value="1"/>
</dbReference>
<evidence type="ECO:0000313" key="5">
    <source>
        <dbReference type="Proteomes" id="UP000199065"/>
    </source>
</evidence>
<dbReference type="CDD" id="cd03402">
    <property type="entry name" value="SPFH_like_u2"/>
    <property type="match status" value="1"/>
</dbReference>
<dbReference type="PANTHER" id="PTHR43446">
    <property type="entry name" value="MEMBRANE PROTEIN-RELATED"/>
    <property type="match status" value="1"/>
</dbReference>